<evidence type="ECO:0000313" key="5">
    <source>
        <dbReference type="Proteomes" id="UP000189370"/>
    </source>
</evidence>
<keyword evidence="5" id="KW-1185">Reference proteome</keyword>
<dbReference type="InterPro" id="IPR036249">
    <property type="entry name" value="Thioredoxin-like_sf"/>
</dbReference>
<gene>
    <name evidence="4" type="ORF">A6E15_05050</name>
</gene>
<dbReference type="InterPro" id="IPR050553">
    <property type="entry name" value="Thioredoxin_ResA/DsbE_sf"/>
</dbReference>
<feature type="domain" description="Thioredoxin" evidence="3">
    <location>
        <begin position="33"/>
        <end position="179"/>
    </location>
</feature>
<dbReference type="InterPro" id="IPR017937">
    <property type="entry name" value="Thioredoxin_CS"/>
</dbReference>
<dbReference type="PANTHER" id="PTHR42852">
    <property type="entry name" value="THIOL:DISULFIDE INTERCHANGE PROTEIN DSBE"/>
    <property type="match status" value="1"/>
</dbReference>
<dbReference type="InterPro" id="IPR013740">
    <property type="entry name" value="Redoxin"/>
</dbReference>
<comment type="subcellular location">
    <subcellularLocation>
        <location evidence="1">Cell envelope</location>
    </subcellularLocation>
</comment>
<dbReference type="SUPFAM" id="SSF52833">
    <property type="entry name" value="Thioredoxin-like"/>
    <property type="match status" value="1"/>
</dbReference>
<dbReference type="STRING" id="301967.A6E15_05050"/>
<reference evidence="5" key="1">
    <citation type="submission" date="2016-04" db="EMBL/GenBank/DDBJ databases">
        <authorList>
            <person name="Chen S.-C."/>
            <person name="Lai M.-C."/>
        </authorList>
    </citation>
    <scope>NUCLEOTIDE SEQUENCE [LARGE SCALE GENOMIC DNA]</scope>
    <source>
        <strain evidence="5">AB14</strain>
    </source>
</reference>
<proteinExistence type="predicted"/>
<keyword evidence="2" id="KW-0201">Cytochrome c-type biogenesis</keyword>
<dbReference type="EMBL" id="LWLN01000001">
    <property type="protein sequence ID" value="OLZ40389.1"/>
    <property type="molecule type" value="Genomic_DNA"/>
</dbReference>
<organism evidence="4 5">
    <name type="scientific">Natrinema saccharevitans</name>
    <dbReference type="NCBI Taxonomy" id="301967"/>
    <lineage>
        <taxon>Archaea</taxon>
        <taxon>Methanobacteriati</taxon>
        <taxon>Methanobacteriota</taxon>
        <taxon>Stenosarchaea group</taxon>
        <taxon>Halobacteria</taxon>
        <taxon>Halobacteriales</taxon>
        <taxon>Natrialbaceae</taxon>
        <taxon>Natrinema</taxon>
    </lineage>
</organism>
<dbReference type="GO" id="GO:0016491">
    <property type="term" value="F:oxidoreductase activity"/>
    <property type="evidence" value="ECO:0007669"/>
    <property type="project" value="InterPro"/>
</dbReference>
<dbReference type="CDD" id="cd02966">
    <property type="entry name" value="TlpA_like_family"/>
    <property type="match status" value="1"/>
</dbReference>
<dbReference type="PROSITE" id="PS51352">
    <property type="entry name" value="THIOREDOXIN_2"/>
    <property type="match status" value="1"/>
</dbReference>
<dbReference type="PROSITE" id="PS00194">
    <property type="entry name" value="THIOREDOXIN_1"/>
    <property type="match status" value="1"/>
</dbReference>
<protein>
    <submittedName>
        <fullName evidence="4">Redoxin</fullName>
    </submittedName>
</protein>
<evidence type="ECO:0000256" key="1">
    <source>
        <dbReference type="ARBA" id="ARBA00004196"/>
    </source>
</evidence>
<dbReference type="GO" id="GO:0017004">
    <property type="term" value="P:cytochrome complex assembly"/>
    <property type="evidence" value="ECO:0007669"/>
    <property type="project" value="UniProtKB-KW"/>
</dbReference>
<name>A0A1S8AV43_9EURY</name>
<sequence>MRRRELLAGIGSLGVVGGASAVAIVGVPSFGSSEDADPVDPQTVETIEAPGSEAGEVRVPASDQPTFIDFFATWCPPCSEQMPDLIEAHERVGDDVLFMSVTNENVGGSVTREEVVDWWEEHDGNWTLGIDPVRDLSAQYSIGGLPYAVAIDADGRVQWSDSGQKSADEFVDGIERAIEN</sequence>
<dbReference type="Gene3D" id="3.40.30.10">
    <property type="entry name" value="Glutaredoxin"/>
    <property type="match status" value="1"/>
</dbReference>
<dbReference type="PANTHER" id="PTHR42852:SF18">
    <property type="entry name" value="CHROMOSOME UNDETERMINED SCAFFOLD_47, WHOLE GENOME SHOTGUN SEQUENCE"/>
    <property type="match status" value="1"/>
</dbReference>
<dbReference type="AlphaFoldDB" id="A0A1S8AV43"/>
<comment type="caution">
    <text evidence="4">The sequence shown here is derived from an EMBL/GenBank/DDBJ whole genome shotgun (WGS) entry which is preliminary data.</text>
</comment>
<dbReference type="Pfam" id="PF08534">
    <property type="entry name" value="Redoxin"/>
    <property type="match status" value="1"/>
</dbReference>
<dbReference type="Proteomes" id="UP000189370">
    <property type="component" value="Unassembled WGS sequence"/>
</dbReference>
<dbReference type="OrthoDB" id="115386at2157"/>
<dbReference type="RefSeq" id="WP_076144360.1">
    <property type="nucleotide sequence ID" value="NZ_LWLN01000001.1"/>
</dbReference>
<evidence type="ECO:0000259" key="3">
    <source>
        <dbReference type="PROSITE" id="PS51352"/>
    </source>
</evidence>
<evidence type="ECO:0000313" key="4">
    <source>
        <dbReference type="EMBL" id="OLZ40389.1"/>
    </source>
</evidence>
<accession>A0A1S8AV43</accession>
<dbReference type="InterPro" id="IPR013766">
    <property type="entry name" value="Thioredoxin_domain"/>
</dbReference>
<evidence type="ECO:0000256" key="2">
    <source>
        <dbReference type="ARBA" id="ARBA00022748"/>
    </source>
</evidence>